<name>A0ABU2GGF9_9EURY</name>
<accession>A0ABU2GGF9</accession>
<evidence type="ECO:0000313" key="1">
    <source>
        <dbReference type="EMBL" id="MDS0299511.1"/>
    </source>
</evidence>
<protein>
    <recommendedName>
        <fullName evidence="3">Small CPxCG-related zinc finger protein</fullName>
    </recommendedName>
</protein>
<proteinExistence type="predicted"/>
<organism evidence="1 2">
    <name type="scientific">Halogeometricum salsisoli</name>
    <dbReference type="NCBI Taxonomy" id="2950536"/>
    <lineage>
        <taxon>Archaea</taxon>
        <taxon>Methanobacteriati</taxon>
        <taxon>Methanobacteriota</taxon>
        <taxon>Stenosarchaea group</taxon>
        <taxon>Halobacteria</taxon>
        <taxon>Halobacteriales</taxon>
        <taxon>Haloferacaceae</taxon>
        <taxon>Halogeometricum</taxon>
    </lineage>
</organism>
<dbReference type="RefSeq" id="WP_310924364.1">
    <property type="nucleotide sequence ID" value="NZ_JAMQOP010000002.1"/>
</dbReference>
<gene>
    <name evidence="1" type="ORF">NDI76_12235</name>
</gene>
<dbReference type="EMBL" id="JAMQOP010000002">
    <property type="protein sequence ID" value="MDS0299511.1"/>
    <property type="molecule type" value="Genomic_DNA"/>
</dbReference>
<reference evidence="1 2" key="1">
    <citation type="submission" date="2022-06" db="EMBL/GenBank/DDBJ databases">
        <title>Halogeometricum sp. a new haloarchaeum isolate from saline soil.</title>
        <authorList>
            <person name="Strakova D."/>
            <person name="Galisteo C."/>
            <person name="Sanchez-Porro C."/>
            <person name="Ventosa A."/>
        </authorList>
    </citation>
    <scope>NUCLEOTIDE SEQUENCE [LARGE SCALE GENOMIC DNA]</scope>
    <source>
        <strain evidence="1 2">S1BR25-6</strain>
    </source>
</reference>
<sequence length="55" mass="6122">MEMSVVACPHCGQQVEATHPTGVSTRGVRRRLKSEYRATRNTCPECGSQYDIRAP</sequence>
<comment type="caution">
    <text evidence="1">The sequence shown here is derived from an EMBL/GenBank/DDBJ whole genome shotgun (WGS) entry which is preliminary data.</text>
</comment>
<evidence type="ECO:0008006" key="3">
    <source>
        <dbReference type="Google" id="ProtNLM"/>
    </source>
</evidence>
<evidence type="ECO:0000313" key="2">
    <source>
        <dbReference type="Proteomes" id="UP001257060"/>
    </source>
</evidence>
<keyword evidence="2" id="KW-1185">Reference proteome</keyword>
<dbReference type="Proteomes" id="UP001257060">
    <property type="component" value="Unassembled WGS sequence"/>
</dbReference>